<dbReference type="SUPFAM" id="SSF48498">
    <property type="entry name" value="Tetracyclin repressor-like, C-terminal domain"/>
    <property type="match status" value="1"/>
</dbReference>
<dbReference type="InterPro" id="IPR036271">
    <property type="entry name" value="Tet_transcr_reg_TetR-rel_C_sf"/>
</dbReference>
<dbReference type="EMBL" id="MDKC01000034">
    <property type="protein sequence ID" value="ODG90444.1"/>
    <property type="molecule type" value="Genomic_DNA"/>
</dbReference>
<dbReference type="Proteomes" id="UP000094580">
    <property type="component" value="Unassembled WGS sequence"/>
</dbReference>
<dbReference type="RefSeq" id="WP_069034863.1">
    <property type="nucleotide sequence ID" value="NZ_MDKC01000034.1"/>
</dbReference>
<evidence type="ECO:0000313" key="4">
    <source>
        <dbReference type="Proteomes" id="UP000094580"/>
    </source>
</evidence>
<keyword evidence="4" id="KW-1185">Reference proteome</keyword>
<dbReference type="Gene3D" id="1.10.10.60">
    <property type="entry name" value="Homeodomain-like"/>
    <property type="match status" value="1"/>
</dbReference>
<evidence type="ECO:0000259" key="2">
    <source>
        <dbReference type="Pfam" id="PF00440"/>
    </source>
</evidence>
<reference evidence="3 4" key="1">
    <citation type="submission" date="2016-07" db="EMBL/GenBank/DDBJ databases">
        <authorList>
            <person name="Townsley L."/>
            <person name="Shank E.A."/>
        </authorList>
    </citation>
    <scope>NUCLEOTIDE SEQUENCE [LARGE SCALE GENOMIC DNA]</scope>
    <source>
        <strain evidence="3 4">CH01</strain>
    </source>
</reference>
<proteinExistence type="predicted"/>
<dbReference type="InterPro" id="IPR009057">
    <property type="entry name" value="Homeodomain-like_sf"/>
</dbReference>
<gene>
    <name evidence="3" type="ORF">BED47_11235</name>
</gene>
<dbReference type="InterPro" id="IPR001647">
    <property type="entry name" value="HTH_TetR"/>
</dbReference>
<accession>A0ABX2ZPM4</accession>
<evidence type="ECO:0000313" key="3">
    <source>
        <dbReference type="EMBL" id="ODG90444.1"/>
    </source>
</evidence>
<keyword evidence="1" id="KW-0238">DNA-binding</keyword>
<sequence length="197" mass="22882">MDGYKKRTLQKMESIEKSTTKLLSLPLNDIKIADIAKLANVSQVSIYNYYGSKEALLKATIIRLMDHQYEETKQMLSSDIPFNEKIKELFIRKKNGLDIINLEMFTALMKKDPELQELVLDFTMNKSFKLLISLIDEGRSLGLVRNEVQNKTLLIYIQVLSQAFLNMDQTTSQYIQQKEVVDEIMNIFLYGLLKQED</sequence>
<protein>
    <recommendedName>
        <fullName evidence="2">HTH tetR-type domain-containing protein</fullName>
    </recommendedName>
</protein>
<dbReference type="Gene3D" id="1.10.357.10">
    <property type="entry name" value="Tetracycline Repressor, domain 2"/>
    <property type="match status" value="1"/>
</dbReference>
<organism evidence="3 4">
    <name type="scientific">Gottfriedia luciferensis</name>
    <dbReference type="NCBI Taxonomy" id="178774"/>
    <lineage>
        <taxon>Bacteria</taxon>
        <taxon>Bacillati</taxon>
        <taxon>Bacillota</taxon>
        <taxon>Bacilli</taxon>
        <taxon>Bacillales</taxon>
        <taxon>Bacillaceae</taxon>
        <taxon>Gottfriedia</taxon>
    </lineage>
</organism>
<comment type="caution">
    <text evidence="3">The sequence shown here is derived from an EMBL/GenBank/DDBJ whole genome shotgun (WGS) entry which is preliminary data.</text>
</comment>
<evidence type="ECO:0000256" key="1">
    <source>
        <dbReference type="ARBA" id="ARBA00023125"/>
    </source>
</evidence>
<dbReference type="Pfam" id="PF00440">
    <property type="entry name" value="TetR_N"/>
    <property type="match status" value="1"/>
</dbReference>
<dbReference type="SUPFAM" id="SSF46689">
    <property type="entry name" value="Homeodomain-like"/>
    <property type="match status" value="1"/>
</dbReference>
<name>A0ABX2ZPM4_9BACI</name>
<feature type="domain" description="HTH tetR-type" evidence="2">
    <location>
        <begin position="31"/>
        <end position="59"/>
    </location>
</feature>